<reference evidence="2" key="1">
    <citation type="submission" date="2015-11" db="EMBL/GenBank/DDBJ databases">
        <title>De novo transcriptome assembly of four potential Pierce s Disease insect vectors from Arizona vineyards.</title>
        <authorList>
            <person name="Tassone E.E."/>
        </authorList>
    </citation>
    <scope>NUCLEOTIDE SEQUENCE</scope>
</reference>
<gene>
    <name evidence="2" type="ORF">g.47222</name>
</gene>
<accession>A0A1B6KGB6</accession>
<feature type="coiled-coil region" evidence="1">
    <location>
        <begin position="15"/>
        <end position="148"/>
    </location>
</feature>
<sequence length="219" mass="25639">MTNMEAKVEELESFEEKYLLSMEKLQEKNADLESQAIKGKEQLLKMQSIFEEHDRKQADLIEKYETKIKELERAVVSLKRTLLKEKDQHNKEERSLKNIETQTEFQHKLFHSTSSSLSVEVEFLKNSHDLLKNKLNVLETEVKSQTDKENIRSIEDRDKIELLTQIPTKKHNGYITSNYTHKKPLKKQICSNKIENKFSVSLQVQKSKTSSTEVTTGRI</sequence>
<dbReference type="EMBL" id="GEBQ01029518">
    <property type="protein sequence ID" value="JAT10459.1"/>
    <property type="molecule type" value="Transcribed_RNA"/>
</dbReference>
<feature type="non-terminal residue" evidence="2">
    <location>
        <position position="219"/>
    </location>
</feature>
<evidence type="ECO:0000313" key="2">
    <source>
        <dbReference type="EMBL" id="JAT10459.1"/>
    </source>
</evidence>
<protein>
    <submittedName>
        <fullName evidence="2">Uncharacterized protein</fullName>
    </submittedName>
</protein>
<proteinExistence type="predicted"/>
<keyword evidence="1" id="KW-0175">Coiled coil</keyword>
<name>A0A1B6KGB6_9HEMI</name>
<organism evidence="2">
    <name type="scientific">Graphocephala atropunctata</name>
    <dbReference type="NCBI Taxonomy" id="36148"/>
    <lineage>
        <taxon>Eukaryota</taxon>
        <taxon>Metazoa</taxon>
        <taxon>Ecdysozoa</taxon>
        <taxon>Arthropoda</taxon>
        <taxon>Hexapoda</taxon>
        <taxon>Insecta</taxon>
        <taxon>Pterygota</taxon>
        <taxon>Neoptera</taxon>
        <taxon>Paraneoptera</taxon>
        <taxon>Hemiptera</taxon>
        <taxon>Auchenorrhyncha</taxon>
        <taxon>Membracoidea</taxon>
        <taxon>Cicadellidae</taxon>
        <taxon>Cicadellinae</taxon>
        <taxon>Cicadellini</taxon>
        <taxon>Graphocephala</taxon>
    </lineage>
</organism>
<evidence type="ECO:0000256" key="1">
    <source>
        <dbReference type="SAM" id="Coils"/>
    </source>
</evidence>
<dbReference type="AlphaFoldDB" id="A0A1B6KGB6"/>